<dbReference type="Pfam" id="PF02915">
    <property type="entry name" value="Rubrerythrin"/>
    <property type="match status" value="1"/>
</dbReference>
<dbReference type="EMBL" id="DRTV01000075">
    <property type="protein sequence ID" value="HHF57973.1"/>
    <property type="molecule type" value="Genomic_DNA"/>
</dbReference>
<dbReference type="Proteomes" id="UP000886014">
    <property type="component" value="Unassembled WGS sequence"/>
</dbReference>
<keyword evidence="1" id="KW-0175">Coiled coil</keyword>
<dbReference type="InterPro" id="IPR009078">
    <property type="entry name" value="Ferritin-like_SF"/>
</dbReference>
<dbReference type="CDD" id="cd01045">
    <property type="entry name" value="Ferritin_like_AB"/>
    <property type="match status" value="1"/>
</dbReference>
<dbReference type="AlphaFoldDB" id="A0A7C5M409"/>
<dbReference type="GO" id="GO:0046872">
    <property type="term" value="F:metal ion binding"/>
    <property type="evidence" value="ECO:0007669"/>
    <property type="project" value="InterPro"/>
</dbReference>
<accession>A0A7C5M409</accession>
<evidence type="ECO:0000259" key="2">
    <source>
        <dbReference type="Pfam" id="PF02915"/>
    </source>
</evidence>
<feature type="coiled-coil region" evidence="1">
    <location>
        <begin position="100"/>
        <end position="127"/>
    </location>
</feature>
<comment type="caution">
    <text evidence="3">The sequence shown here is derived from an EMBL/GenBank/DDBJ whole genome shotgun (WGS) entry which is preliminary data.</text>
</comment>
<protein>
    <submittedName>
        <fullName evidence="3">Rubrerythrin</fullName>
    </submittedName>
</protein>
<evidence type="ECO:0000313" key="3">
    <source>
        <dbReference type="EMBL" id="HHF57973.1"/>
    </source>
</evidence>
<organism evidence="3">
    <name type="scientific">candidate division WOR-3 bacterium</name>
    <dbReference type="NCBI Taxonomy" id="2052148"/>
    <lineage>
        <taxon>Bacteria</taxon>
        <taxon>Bacteria division WOR-3</taxon>
    </lineage>
</organism>
<dbReference type="Gene3D" id="1.20.1260.10">
    <property type="match status" value="1"/>
</dbReference>
<reference evidence="3" key="1">
    <citation type="journal article" date="2020" name="mSystems">
        <title>Genome- and Community-Level Interaction Insights into Carbon Utilization and Element Cycling Functions of Hydrothermarchaeota in Hydrothermal Sediment.</title>
        <authorList>
            <person name="Zhou Z."/>
            <person name="Liu Y."/>
            <person name="Xu W."/>
            <person name="Pan J."/>
            <person name="Luo Z.H."/>
            <person name="Li M."/>
        </authorList>
    </citation>
    <scope>NUCLEOTIDE SEQUENCE [LARGE SCALE GENOMIC DNA]</scope>
    <source>
        <strain evidence="3">HyVt-94</strain>
    </source>
</reference>
<dbReference type="SUPFAM" id="SSF47240">
    <property type="entry name" value="Ferritin-like"/>
    <property type="match status" value="1"/>
</dbReference>
<feature type="domain" description="Rubrerythrin diiron-binding" evidence="2">
    <location>
        <begin position="8"/>
        <end position="146"/>
    </location>
</feature>
<dbReference type="PANTHER" id="PTHR33531">
    <property type="entry name" value="RUBRERYTHRIN SUBFAMILY"/>
    <property type="match status" value="1"/>
</dbReference>
<gene>
    <name evidence="3" type="ORF">ENL41_00940</name>
</gene>
<sequence length="170" mass="20175">MSDDKIVEILNHAKEIEKEGILSYLDIARRTKEISGKNMFITLAQEEVRHYLALEKEVIKLLEEGHSEHIEIPVSEIEKMAPEITKREKRKKGKSELNELDALEIALEQEKKSMEFYKSKMEEMEDENLRVLFKRLYEMEQNHYDLIFAQLDYIKGTGFWFDIPEFSMEA</sequence>
<name>A0A7C5M409_UNCW3</name>
<evidence type="ECO:0000256" key="1">
    <source>
        <dbReference type="SAM" id="Coils"/>
    </source>
</evidence>
<dbReference type="GO" id="GO:0016491">
    <property type="term" value="F:oxidoreductase activity"/>
    <property type="evidence" value="ECO:0007669"/>
    <property type="project" value="InterPro"/>
</dbReference>
<dbReference type="InterPro" id="IPR012347">
    <property type="entry name" value="Ferritin-like"/>
</dbReference>
<dbReference type="InterPro" id="IPR003251">
    <property type="entry name" value="Rr_diiron-bd_dom"/>
</dbReference>
<proteinExistence type="predicted"/>
<dbReference type="PANTHER" id="PTHR33531:SF10">
    <property type="entry name" value="BLR7895 PROTEIN"/>
    <property type="match status" value="1"/>
</dbReference>